<dbReference type="SUPFAM" id="SSF55486">
    <property type="entry name" value="Metalloproteases ('zincins'), catalytic domain"/>
    <property type="match status" value="1"/>
</dbReference>
<dbReference type="Pfam" id="PF25577">
    <property type="entry name" value="TPR_TAF2_C"/>
    <property type="match status" value="1"/>
</dbReference>
<evidence type="ECO:0000313" key="12">
    <source>
        <dbReference type="EMBL" id="PSK60648.1"/>
    </source>
</evidence>
<feature type="compositionally biased region" description="Polar residues" evidence="9">
    <location>
        <begin position="1260"/>
        <end position="1269"/>
    </location>
</feature>
<reference evidence="12 13" key="1">
    <citation type="submission" date="2017-05" db="EMBL/GenBank/DDBJ databases">
        <title>Draft genome sequence of Elsinoe australis.</title>
        <authorList>
            <person name="Cheng Q."/>
        </authorList>
    </citation>
    <scope>NUCLEOTIDE SEQUENCE [LARGE SCALE GENOMIC DNA]</scope>
    <source>
        <strain evidence="12 13">NL1</strain>
    </source>
</reference>
<dbReference type="GO" id="GO:0006367">
    <property type="term" value="P:transcription initiation at RNA polymerase II promoter"/>
    <property type="evidence" value="ECO:0007669"/>
    <property type="project" value="TreeGrafter"/>
</dbReference>
<evidence type="ECO:0000259" key="11">
    <source>
        <dbReference type="Pfam" id="PF25577"/>
    </source>
</evidence>
<dbReference type="InterPro" id="IPR057991">
    <property type="entry name" value="TPR_TAF2_C"/>
</dbReference>
<dbReference type="GO" id="GO:0003682">
    <property type="term" value="F:chromatin binding"/>
    <property type="evidence" value="ECO:0007669"/>
    <property type="project" value="TreeGrafter"/>
</dbReference>
<feature type="compositionally biased region" description="Polar residues" evidence="9">
    <location>
        <begin position="1415"/>
        <end position="1456"/>
    </location>
</feature>
<feature type="region of interest" description="Disordered" evidence="9">
    <location>
        <begin position="1283"/>
        <end position="1576"/>
    </location>
</feature>
<comment type="caution">
    <text evidence="12">The sequence shown here is derived from an EMBL/GenBank/DDBJ whole genome shotgun (WGS) entry which is preliminary data.</text>
</comment>
<dbReference type="InterPro" id="IPR042097">
    <property type="entry name" value="Aminopeptidase_N-like_N_sf"/>
</dbReference>
<keyword evidence="4" id="KW-0805">Transcription regulation</keyword>
<evidence type="ECO:0000259" key="10">
    <source>
        <dbReference type="Pfam" id="PF25316"/>
    </source>
</evidence>
<dbReference type="GO" id="GO:0016251">
    <property type="term" value="F:RNA polymerase II general transcription initiation factor activity"/>
    <property type="evidence" value="ECO:0007669"/>
    <property type="project" value="TreeGrafter"/>
</dbReference>
<keyword evidence="6" id="KW-0539">Nucleus</keyword>
<dbReference type="Gene3D" id="2.60.40.1730">
    <property type="entry name" value="tricorn interacting facor f3 domain"/>
    <property type="match status" value="1"/>
</dbReference>
<keyword evidence="5" id="KW-0804">Transcription</keyword>
<feature type="compositionally biased region" description="Low complexity" evidence="9">
    <location>
        <begin position="1356"/>
        <end position="1378"/>
    </location>
</feature>
<feature type="domain" description="Transcription initiation factor TFIID subunit 2 TPR repeats" evidence="11">
    <location>
        <begin position="779"/>
        <end position="1076"/>
    </location>
</feature>
<dbReference type="PANTHER" id="PTHR15137:SF9">
    <property type="entry name" value="TRANSCRIPTION INITIATION FACTOR TFIID SUBUNIT 2"/>
    <property type="match status" value="1"/>
</dbReference>
<evidence type="ECO:0000256" key="6">
    <source>
        <dbReference type="ARBA" id="ARBA00023242"/>
    </source>
</evidence>
<dbReference type="GO" id="GO:0005669">
    <property type="term" value="C:transcription factor TFIID complex"/>
    <property type="evidence" value="ECO:0007669"/>
    <property type="project" value="InterPro"/>
</dbReference>
<dbReference type="OrthoDB" id="308861at2759"/>
<accession>A0A2P8AJJ3</accession>
<evidence type="ECO:0000256" key="3">
    <source>
        <dbReference type="ARBA" id="ARBA00017363"/>
    </source>
</evidence>
<feature type="region of interest" description="Disordered" evidence="9">
    <location>
        <begin position="1233"/>
        <end position="1269"/>
    </location>
</feature>
<evidence type="ECO:0000256" key="1">
    <source>
        <dbReference type="ARBA" id="ARBA00004123"/>
    </source>
</evidence>
<dbReference type="InterPro" id="IPR027268">
    <property type="entry name" value="Peptidase_M4/M1_CTD_sf"/>
</dbReference>
<name>A0A2P8AJJ3_9PEZI</name>
<evidence type="ECO:0000256" key="8">
    <source>
        <dbReference type="ARBA" id="ARBA00076306"/>
    </source>
</evidence>
<evidence type="ECO:0000313" key="13">
    <source>
        <dbReference type="Proteomes" id="UP000243723"/>
    </source>
</evidence>
<dbReference type="InterPro" id="IPR037813">
    <property type="entry name" value="TAF2"/>
</dbReference>
<dbReference type="SUPFAM" id="SSF63737">
    <property type="entry name" value="Leukotriene A4 hydrolase N-terminal domain"/>
    <property type="match status" value="1"/>
</dbReference>
<feature type="compositionally biased region" description="Low complexity" evidence="9">
    <location>
        <begin position="1522"/>
        <end position="1536"/>
    </location>
</feature>
<sequence length="1576" mass="174517">MPSLEDEGLGDALASTEFTVISQRVDLDVDFATQTITGSTQIVAQPLSRDLKTFRFNARQCRISRATIEGKPATISHLDPYDKVRIRKGTSSVHQHDYLKSKIAAHVKDSPEPELKLGLPPRVTVKELDNDAGYTMARPILKRKESDPAGPPDTPTMLAEMDQGPKYAPMKIYLEFRVDSFRDGLHWVGVGDGDGRFPHVYTMNNIVPGAISSIFPCVDSINSRYMWELSIRCAKTLGDAFRKPARDNDTNAHPPGEAANDALLNGADSAAKKQQDEYSIVLSEDERALDLNIICSGEMTDDVMDATDSTRRTVSFACATPIAARHVGFAIGPFEQIDLSSEFRHADEDDKLGQNAVKVLGYCLPGRAEELRNTCLPISLAIDYFTVTYGSFPFPNYKMCFVDDLARDVADTAGLSICSNRLLFPENIIDTLDSHTRTLILALATQYCGVNIIPKEASDYWAVVGTAGFMSDMFMKKLAGNNEYRFRQKLASDNVFEQDVSRYSLHQLGGQLDIDPSEYDFMQLKASLVLFILDRRLTKQSGSTGMNRIITRIFLNAKTGDLLNGELNTEYFLRTCEKLGHAKLDTFFKQWVYNAGCPDFMITQKFNKKKLVVEMTIQQMQSTRPKKLELEPSTFMREAKEQVSEAYAPEVQPAFVGPMTIRIHEADGTPYEHIIEVKDVTTRFEIPYNTKYKRLKRSKRAKERSIAINGPEQVGDSQDDVLLYCLGDTLQSEQEVKDWFLVDWTEQQENQMGQESYEWIRMDADFEWIGRMNLNMPIYMYVSQLQQDRDVVAQYESVQRIIQQEPHPMGSTILIRTLMDRRYFHGIRTTAAMGLTKLAVPAIKYIGLYHLDKAFSELYCFPDNTTMPRPNDFLDRASYLVQCTIPRAMTAVRDQEGRVPIQVRKFLFDKIKFNDNTHNENNGNISDSFYLATLMDCLFEAVASMAKPTNSYSFAFDEDEQPAQTEDDLFRTEALNELERYRNSDEWTPSYQNITTTTAIACLERLIASGLGKDRAPDILAYTRPENAENVRLRAFEALSNLKLTKRAPIIRYLLNTLSQDPSPHVRDQLLRVLGQALGSVAIGDDQDTKGSADTAMDIDSGLVLEQEAPSDNRALEIARKSSPEGALIALKQQLDNDEIFKEALWTATLSPVLSLQEMNSLLDIAALLFEPSSMQGRLILTLPLPHHWQAKHVGQGKLRFARSSTVRTRPSKYYPLSHKDAKLVNENDLKYSGPIAQAPKEPKLPKEPAPPKEPSSAKIQFQATDPVQTEQERLAAMIAQTKRELERQQQQGQRTQKINTAVSQMSPPPVPTPTEGGGGGIKLSLKRKQSVDAGRAASPKAPKTTKGQIAHGSVPGTPSAAPKATPAPKFKPSKPSGTIVLNTTPKSAQPPKPKSQSRLVKLRFPTRASRARSILNTPSKSSFLSKKSRTPTSASATNDSYFPPVSASSTPSTNGILAAAAAPPPPQNWNAGGFRSFSAGSDAAAVPKVEEDEGTTNGKADAPLSSPDDMPLAMAAQQRNGGSATGSKAGSTAASRVGSESRKGSEKPEVPKVHPPSRKITLKLGPKKLGGAGSP</sequence>
<evidence type="ECO:0000256" key="7">
    <source>
        <dbReference type="ARBA" id="ARBA00025346"/>
    </source>
</evidence>
<comment type="function">
    <text evidence="7">Functions as a component of the DNA-binding general transcription factor complex TFIID. Binding of TFIID to a promoter (with or without TATA element) is the initial step in pre-initiation complex (PIC) formation. TFIID plays a key role in the regulation of gene expression by RNA polymerase II through different activities such as transcription activator interaction, core promoter recognition and selectivity, TFIIA and TFIIB interaction, chromatin modification (histone acetylation by TAF1), facilitation of DNA opening and initiation of transcription.</text>
</comment>
<protein>
    <recommendedName>
        <fullName evidence="3">Transcription initiation factor TFIID subunit 2</fullName>
    </recommendedName>
    <alternativeName>
        <fullName evidence="8">TBP-associated factor 2</fullName>
    </alternativeName>
</protein>
<dbReference type="CDD" id="cd09839">
    <property type="entry name" value="M1_like_TAF2"/>
    <property type="match status" value="1"/>
</dbReference>
<evidence type="ECO:0000256" key="9">
    <source>
        <dbReference type="SAM" id="MobiDB-lite"/>
    </source>
</evidence>
<feature type="compositionally biased region" description="Basic and acidic residues" evidence="9">
    <location>
        <begin position="1540"/>
        <end position="1553"/>
    </location>
</feature>
<dbReference type="Gene3D" id="1.10.390.10">
    <property type="entry name" value="Neutral Protease Domain 2"/>
    <property type="match status" value="1"/>
</dbReference>
<keyword evidence="13" id="KW-1185">Reference proteome</keyword>
<gene>
    <name evidence="12" type="ORF">B9Z65_798</name>
</gene>
<dbReference type="FunFam" id="1.10.390.10:FF:000011">
    <property type="entry name" value="Transcription initiation factor TFIID subunit"/>
    <property type="match status" value="1"/>
</dbReference>
<dbReference type="PANTHER" id="PTHR15137">
    <property type="entry name" value="TRANSCRIPTION INITIATION FACTOR TFIID"/>
    <property type="match status" value="1"/>
</dbReference>
<feature type="domain" description="Transcription initiation factor TFIID subunit 2 Ig-like" evidence="10">
    <location>
        <begin position="595"/>
        <end position="777"/>
    </location>
</feature>
<dbReference type="EMBL" id="NHZQ01000003">
    <property type="protein sequence ID" value="PSK60648.1"/>
    <property type="molecule type" value="Genomic_DNA"/>
</dbReference>
<proteinExistence type="inferred from homology"/>
<feature type="compositionally biased region" description="Basic and acidic residues" evidence="9">
    <location>
        <begin position="1241"/>
        <end position="1251"/>
    </location>
</feature>
<evidence type="ECO:0000256" key="2">
    <source>
        <dbReference type="ARBA" id="ARBA00010937"/>
    </source>
</evidence>
<dbReference type="Pfam" id="PF25316">
    <property type="entry name" value="TAF2_3rd"/>
    <property type="match status" value="1"/>
</dbReference>
<comment type="similarity">
    <text evidence="2">Belongs to the TAF2 family.</text>
</comment>
<dbReference type="InterPro" id="IPR057345">
    <property type="entry name" value="Ig-like_TAF2"/>
</dbReference>
<organism evidence="12 13">
    <name type="scientific">Elsinoe australis</name>
    <dbReference type="NCBI Taxonomy" id="40998"/>
    <lineage>
        <taxon>Eukaryota</taxon>
        <taxon>Fungi</taxon>
        <taxon>Dikarya</taxon>
        <taxon>Ascomycota</taxon>
        <taxon>Pezizomycotina</taxon>
        <taxon>Dothideomycetes</taxon>
        <taxon>Dothideomycetidae</taxon>
        <taxon>Myriangiales</taxon>
        <taxon>Elsinoaceae</taxon>
        <taxon>Elsinoe</taxon>
    </lineage>
</organism>
<evidence type="ECO:0000256" key="5">
    <source>
        <dbReference type="ARBA" id="ARBA00023163"/>
    </source>
</evidence>
<dbReference type="Proteomes" id="UP000243723">
    <property type="component" value="Unassembled WGS sequence"/>
</dbReference>
<evidence type="ECO:0000256" key="4">
    <source>
        <dbReference type="ARBA" id="ARBA00023015"/>
    </source>
</evidence>
<dbReference type="STRING" id="40998.A0A2P8AJJ3"/>
<comment type="subcellular location">
    <subcellularLocation>
        <location evidence="1">Nucleus</location>
    </subcellularLocation>
</comment>
<dbReference type="GO" id="GO:0000976">
    <property type="term" value="F:transcription cis-regulatory region binding"/>
    <property type="evidence" value="ECO:0007669"/>
    <property type="project" value="TreeGrafter"/>
</dbReference>